<feature type="compositionally biased region" description="Low complexity" evidence="1">
    <location>
        <begin position="121"/>
        <end position="152"/>
    </location>
</feature>
<comment type="caution">
    <text evidence="2">The sequence shown here is derived from an EMBL/GenBank/DDBJ whole genome shotgun (WGS) entry which is preliminary data.</text>
</comment>
<protein>
    <recommendedName>
        <fullName evidence="4">Transcription factor zinc-finger domain-containing protein</fullName>
    </recommendedName>
</protein>
<name>A0ABY1PPL0_9BACT</name>
<feature type="region of interest" description="Disordered" evidence="1">
    <location>
        <begin position="119"/>
        <end position="152"/>
    </location>
</feature>
<reference evidence="2 3" key="1">
    <citation type="submission" date="2017-05" db="EMBL/GenBank/DDBJ databases">
        <authorList>
            <person name="Varghese N."/>
            <person name="Submissions S."/>
        </authorList>
    </citation>
    <scope>NUCLEOTIDE SEQUENCE [LARGE SCALE GENOMIC DNA]</scope>
    <source>
        <strain evidence="2 3">DSM 25457</strain>
    </source>
</reference>
<dbReference type="EMBL" id="FXUG01000001">
    <property type="protein sequence ID" value="SMP39174.1"/>
    <property type="molecule type" value="Genomic_DNA"/>
</dbReference>
<evidence type="ECO:0000256" key="1">
    <source>
        <dbReference type="SAM" id="MobiDB-lite"/>
    </source>
</evidence>
<keyword evidence="3" id="KW-1185">Reference proteome</keyword>
<evidence type="ECO:0000313" key="3">
    <source>
        <dbReference type="Proteomes" id="UP001158067"/>
    </source>
</evidence>
<dbReference type="Proteomes" id="UP001158067">
    <property type="component" value="Unassembled WGS sequence"/>
</dbReference>
<evidence type="ECO:0000313" key="2">
    <source>
        <dbReference type="EMBL" id="SMP39174.1"/>
    </source>
</evidence>
<proteinExistence type="predicted"/>
<sequence length="152" mass="16004">MEPEPKPPFDSKSNLPSIAAGDNLRHHVSACPICGGGLCGVRAYFDSPESLSYGLVICDECEAIWLQPDTQGVHVYADAEAPVSPVNGLGLYDPTVSRWANAEDIQKLGWSASIDDSLTYDPNASADDLAASDPPSSDQPSSAPPSSEAENE</sequence>
<accession>A0ABY1PPL0</accession>
<gene>
    <name evidence="2" type="ORF">SAMN06265222_101266</name>
</gene>
<organism evidence="2 3">
    <name type="scientific">Neorhodopirellula lusitana</name>
    <dbReference type="NCBI Taxonomy" id="445327"/>
    <lineage>
        <taxon>Bacteria</taxon>
        <taxon>Pseudomonadati</taxon>
        <taxon>Planctomycetota</taxon>
        <taxon>Planctomycetia</taxon>
        <taxon>Pirellulales</taxon>
        <taxon>Pirellulaceae</taxon>
        <taxon>Neorhodopirellula</taxon>
    </lineage>
</organism>
<evidence type="ECO:0008006" key="4">
    <source>
        <dbReference type="Google" id="ProtNLM"/>
    </source>
</evidence>